<dbReference type="AlphaFoldDB" id="A0A2M4D099"/>
<reference evidence="2" key="1">
    <citation type="submission" date="2018-01" db="EMBL/GenBank/DDBJ databases">
        <title>An insight into the sialome of Amazonian anophelines.</title>
        <authorList>
            <person name="Ribeiro J.M."/>
            <person name="Scarpassa V."/>
            <person name="Calvo E."/>
        </authorList>
    </citation>
    <scope>NUCLEOTIDE SEQUENCE</scope>
</reference>
<accession>A0A2M4D099</accession>
<feature type="chain" id="PRO_5014656439" evidence="1">
    <location>
        <begin position="19"/>
        <end position="66"/>
    </location>
</feature>
<keyword evidence="1" id="KW-0732">Signal</keyword>
<organism evidence="2">
    <name type="scientific">Anopheles darlingi</name>
    <name type="common">Mosquito</name>
    <dbReference type="NCBI Taxonomy" id="43151"/>
    <lineage>
        <taxon>Eukaryota</taxon>
        <taxon>Metazoa</taxon>
        <taxon>Ecdysozoa</taxon>
        <taxon>Arthropoda</taxon>
        <taxon>Hexapoda</taxon>
        <taxon>Insecta</taxon>
        <taxon>Pterygota</taxon>
        <taxon>Neoptera</taxon>
        <taxon>Endopterygota</taxon>
        <taxon>Diptera</taxon>
        <taxon>Nematocera</taxon>
        <taxon>Culicoidea</taxon>
        <taxon>Culicidae</taxon>
        <taxon>Anophelinae</taxon>
        <taxon>Anopheles</taxon>
    </lineage>
</organism>
<sequence length="66" mass="7693">MVVGFWEFLFFFSSLGRCFEPLASHAHRHTAGVPAAPWWCFITLSSHGRLWKLVSLLWTLETKKKE</sequence>
<evidence type="ECO:0000256" key="1">
    <source>
        <dbReference type="SAM" id="SignalP"/>
    </source>
</evidence>
<name>A0A2M4D099_ANODA</name>
<evidence type="ECO:0000313" key="2">
    <source>
        <dbReference type="EMBL" id="MBW70993.1"/>
    </source>
</evidence>
<feature type="signal peptide" evidence="1">
    <location>
        <begin position="1"/>
        <end position="18"/>
    </location>
</feature>
<protein>
    <submittedName>
        <fullName evidence="2">Putative secreted protein</fullName>
    </submittedName>
</protein>
<proteinExistence type="predicted"/>
<dbReference type="EMBL" id="GGFL01006815">
    <property type="protein sequence ID" value="MBW70993.1"/>
    <property type="molecule type" value="Transcribed_RNA"/>
</dbReference>